<comment type="caution">
    <text evidence="4">The sequence shown here is derived from an EMBL/GenBank/DDBJ whole genome shotgun (WGS) entry which is preliminary data.</text>
</comment>
<dbReference type="GO" id="GO:0008168">
    <property type="term" value="F:methyltransferase activity"/>
    <property type="evidence" value="ECO:0007669"/>
    <property type="project" value="UniProtKB-KW"/>
</dbReference>
<dbReference type="PANTHER" id="PTHR13090:SF1">
    <property type="entry name" value="ARGININE-HYDROXYLASE NDUFAF5, MITOCHONDRIAL"/>
    <property type="match status" value="1"/>
</dbReference>
<dbReference type="GO" id="GO:0032259">
    <property type="term" value="P:methylation"/>
    <property type="evidence" value="ECO:0007669"/>
    <property type="project" value="UniProtKB-KW"/>
</dbReference>
<dbReference type="RefSeq" id="WP_379143465.1">
    <property type="nucleotide sequence ID" value="NZ_JBHUEN010000043.1"/>
</dbReference>
<evidence type="ECO:0000256" key="3">
    <source>
        <dbReference type="SAM" id="MobiDB-lite"/>
    </source>
</evidence>
<feature type="compositionally biased region" description="Basic and acidic residues" evidence="3">
    <location>
        <begin position="12"/>
        <end position="23"/>
    </location>
</feature>
<feature type="region of interest" description="Disordered" evidence="3">
    <location>
        <begin position="254"/>
        <end position="281"/>
    </location>
</feature>
<accession>A0ABW4RAN2</accession>
<dbReference type="PANTHER" id="PTHR13090">
    <property type="entry name" value="ARGININE-HYDROXYLASE NDUFAF5, MITOCHONDRIAL"/>
    <property type="match status" value="1"/>
</dbReference>
<evidence type="ECO:0000313" key="4">
    <source>
        <dbReference type="EMBL" id="MFD1882693.1"/>
    </source>
</evidence>
<evidence type="ECO:0000256" key="2">
    <source>
        <dbReference type="ARBA" id="ARBA00022679"/>
    </source>
</evidence>
<gene>
    <name evidence="4" type="ORF">ACFSCT_13295</name>
</gene>
<keyword evidence="1 4" id="KW-0489">Methyltransferase</keyword>
<organism evidence="4 5">
    <name type="scientific">Paracoccus pacificus</name>
    <dbReference type="NCBI Taxonomy" id="1463598"/>
    <lineage>
        <taxon>Bacteria</taxon>
        <taxon>Pseudomonadati</taxon>
        <taxon>Pseudomonadota</taxon>
        <taxon>Alphaproteobacteria</taxon>
        <taxon>Rhodobacterales</taxon>
        <taxon>Paracoccaceae</taxon>
        <taxon>Paracoccus</taxon>
    </lineage>
</organism>
<name>A0ABW4RAN2_9RHOB</name>
<dbReference type="Proteomes" id="UP001597213">
    <property type="component" value="Unassembled WGS sequence"/>
</dbReference>
<reference evidence="5" key="1">
    <citation type="journal article" date="2019" name="Int. J. Syst. Evol. Microbiol.">
        <title>The Global Catalogue of Microorganisms (GCM) 10K type strain sequencing project: providing services to taxonomists for standard genome sequencing and annotation.</title>
        <authorList>
            <consortium name="The Broad Institute Genomics Platform"/>
            <consortium name="The Broad Institute Genome Sequencing Center for Infectious Disease"/>
            <person name="Wu L."/>
            <person name="Ma J."/>
        </authorList>
    </citation>
    <scope>NUCLEOTIDE SEQUENCE [LARGE SCALE GENOMIC DNA]</scope>
    <source>
        <strain evidence="5">CCUG 56029</strain>
    </source>
</reference>
<dbReference type="EMBL" id="JBHUEN010000043">
    <property type="protein sequence ID" value="MFD1882693.1"/>
    <property type="molecule type" value="Genomic_DNA"/>
</dbReference>
<dbReference type="SUPFAM" id="SSF53335">
    <property type="entry name" value="S-adenosyl-L-methionine-dependent methyltransferases"/>
    <property type="match status" value="1"/>
</dbReference>
<proteinExistence type="predicted"/>
<dbReference type="InterPro" id="IPR029063">
    <property type="entry name" value="SAM-dependent_MTases_sf"/>
</dbReference>
<sequence>MNTAPATPHASRLTDRKALSRQRDRARRQGTVDYLQRLAAVEVQDRLAEVNRRFTRVAVITAFPEIWREYFPDARFVADETVLDLPQQSLDLVVHAMGLHWSDDPVGQIIQSRLALVPDGLFIAVLPGGRSLAGLRAALTRAEAEVSGGLSPRLLPMADIRDLGALINRAGLALGVADQLEQRVSWRDAFHMMRDLRGMGEANAMQNRLRVPTRRAVLTRAAEIMAETCADPDNPGRIRDGFELIFLTGWAPAEGQQKPLRPGSARMSLAEALNSQEKPRP</sequence>
<keyword evidence="2" id="KW-0808">Transferase</keyword>
<keyword evidence="5" id="KW-1185">Reference proteome</keyword>
<dbReference type="Gene3D" id="3.40.50.150">
    <property type="entry name" value="Vaccinia Virus protein VP39"/>
    <property type="match status" value="1"/>
</dbReference>
<protein>
    <submittedName>
        <fullName evidence="4">SAM-dependent methyltransferase</fullName>
    </submittedName>
</protein>
<evidence type="ECO:0000313" key="5">
    <source>
        <dbReference type="Proteomes" id="UP001597213"/>
    </source>
</evidence>
<evidence type="ECO:0000256" key="1">
    <source>
        <dbReference type="ARBA" id="ARBA00022603"/>
    </source>
</evidence>
<dbReference type="InterPro" id="IPR050602">
    <property type="entry name" value="Malonyl-ACP_OMT"/>
</dbReference>
<feature type="region of interest" description="Disordered" evidence="3">
    <location>
        <begin position="1"/>
        <end position="26"/>
    </location>
</feature>